<dbReference type="RefSeq" id="WP_345193854.1">
    <property type="nucleotide sequence ID" value="NZ_BAABFL010000064.1"/>
</dbReference>
<reference evidence="2" key="1">
    <citation type="journal article" date="2019" name="Int. J. Syst. Evol. Microbiol.">
        <title>The Global Catalogue of Microorganisms (GCM) 10K type strain sequencing project: providing services to taxonomists for standard genome sequencing and annotation.</title>
        <authorList>
            <consortium name="The Broad Institute Genomics Platform"/>
            <consortium name="The Broad Institute Genome Sequencing Center for Infectious Disease"/>
            <person name="Wu L."/>
            <person name="Ma J."/>
        </authorList>
    </citation>
    <scope>NUCLEOTIDE SEQUENCE [LARGE SCALE GENOMIC DNA]</scope>
    <source>
        <strain evidence="2">JCM 17805</strain>
    </source>
</reference>
<dbReference type="EMBL" id="BAABFL010000064">
    <property type="protein sequence ID" value="GAA4648324.1"/>
    <property type="molecule type" value="Genomic_DNA"/>
</dbReference>
<gene>
    <name evidence="1" type="ORF">GCM10023116_05910</name>
</gene>
<comment type="caution">
    <text evidence="1">The sequence shown here is derived from an EMBL/GenBank/DDBJ whole genome shotgun (WGS) entry which is preliminary data.</text>
</comment>
<protein>
    <recommendedName>
        <fullName evidence="3">CopG family transcriptional regulator</fullName>
    </recommendedName>
</protein>
<keyword evidence="2" id="KW-1185">Reference proteome</keyword>
<proteinExistence type="predicted"/>
<dbReference type="Proteomes" id="UP001500604">
    <property type="component" value="Unassembled WGS sequence"/>
</dbReference>
<evidence type="ECO:0008006" key="3">
    <source>
        <dbReference type="Google" id="ProtNLM"/>
    </source>
</evidence>
<evidence type="ECO:0000313" key="2">
    <source>
        <dbReference type="Proteomes" id="UP001500604"/>
    </source>
</evidence>
<sequence>MSELILTIEPGLYRKAQKYAEEQGQSLTQLVENHLKHLIARWSEPSLDTPNSRDEDMMADLDQYARRLMKDHL</sequence>
<dbReference type="InterPro" id="IPR045944">
    <property type="entry name" value="DUF6364"/>
</dbReference>
<organism evidence="1 2">
    <name type="scientific">Kistimonas scapharcae</name>
    <dbReference type="NCBI Taxonomy" id="1036133"/>
    <lineage>
        <taxon>Bacteria</taxon>
        <taxon>Pseudomonadati</taxon>
        <taxon>Pseudomonadota</taxon>
        <taxon>Gammaproteobacteria</taxon>
        <taxon>Oceanospirillales</taxon>
        <taxon>Endozoicomonadaceae</taxon>
        <taxon>Kistimonas</taxon>
    </lineage>
</organism>
<dbReference type="Pfam" id="PF19891">
    <property type="entry name" value="DUF6364"/>
    <property type="match status" value="1"/>
</dbReference>
<evidence type="ECO:0000313" key="1">
    <source>
        <dbReference type="EMBL" id="GAA4648324.1"/>
    </source>
</evidence>
<accession>A0ABP8UX61</accession>
<name>A0ABP8UX61_9GAMM</name>